<dbReference type="GO" id="GO:0034599">
    <property type="term" value="P:cellular response to oxidative stress"/>
    <property type="evidence" value="ECO:0007669"/>
    <property type="project" value="TreeGrafter"/>
</dbReference>
<evidence type="ECO:0000259" key="16">
    <source>
        <dbReference type="PROSITE" id="PS51384"/>
    </source>
</evidence>
<evidence type="ECO:0000313" key="17">
    <source>
        <dbReference type="EMBL" id="VFP77965.1"/>
    </source>
</evidence>
<dbReference type="Proteomes" id="UP000294466">
    <property type="component" value="Chromosome"/>
</dbReference>
<evidence type="ECO:0000256" key="13">
    <source>
        <dbReference type="ARBA" id="ARBA00030173"/>
    </source>
</evidence>
<reference evidence="17 18" key="1">
    <citation type="submission" date="2019-02" db="EMBL/GenBank/DDBJ databases">
        <authorList>
            <person name="Manzano-Marin A."/>
            <person name="Manzano-Marin A."/>
        </authorList>
    </citation>
    <scope>NUCLEOTIDE SEQUENCE [LARGE SCALE GENOMIC DNA]</scope>
    <source>
        <strain evidence="17 18">BuCisplendens/pseudotsugae</strain>
    </source>
</reference>
<evidence type="ECO:0000256" key="15">
    <source>
        <dbReference type="ARBA" id="ARBA00047776"/>
    </source>
</evidence>
<dbReference type="EC" id="1.18.1.2" evidence="4"/>
<dbReference type="InterPro" id="IPR039261">
    <property type="entry name" value="FNR_nucleotide-bd"/>
</dbReference>
<dbReference type="GO" id="GO:0004324">
    <property type="term" value="F:ferredoxin-NADP+ reductase activity"/>
    <property type="evidence" value="ECO:0007669"/>
    <property type="project" value="UniProtKB-EC"/>
</dbReference>
<keyword evidence="7" id="KW-0547">Nucleotide-binding</keyword>
<comment type="similarity">
    <text evidence="2">Belongs to the ferredoxin--NADP reductase type 1 family.</text>
</comment>
<proteinExistence type="inferred from homology"/>
<dbReference type="Pfam" id="PF00175">
    <property type="entry name" value="NAD_binding_1"/>
    <property type="match status" value="1"/>
</dbReference>
<accession>A0A451CXV3</accession>
<dbReference type="Gene3D" id="2.40.30.10">
    <property type="entry name" value="Translation factors"/>
    <property type="match status" value="1"/>
</dbReference>
<dbReference type="GO" id="GO:0000166">
    <property type="term" value="F:nucleotide binding"/>
    <property type="evidence" value="ECO:0007669"/>
    <property type="project" value="UniProtKB-KW"/>
</dbReference>
<keyword evidence="9" id="KW-0521">NADP</keyword>
<dbReference type="PANTHER" id="PTHR47878">
    <property type="entry name" value="OXIDOREDUCTASE FAD/NAD(P)-BINDING DOMAIN PROTEIN"/>
    <property type="match status" value="1"/>
</dbReference>
<keyword evidence="10 17" id="KW-0560">Oxidoreductase</keyword>
<organism evidence="17 18">
    <name type="scientific">Buchnera aphidicola</name>
    <name type="common">Cinara cf. splendens/pseudotsugae 3390</name>
    <dbReference type="NCBI Taxonomy" id="2518980"/>
    <lineage>
        <taxon>Bacteria</taxon>
        <taxon>Pseudomonadati</taxon>
        <taxon>Pseudomonadota</taxon>
        <taxon>Gammaproteobacteria</taxon>
        <taxon>Enterobacterales</taxon>
        <taxon>Erwiniaceae</taxon>
        <taxon>Buchnera</taxon>
    </lineage>
</organism>
<comment type="cofactor">
    <cofactor evidence="1">
        <name>FAD</name>
        <dbReference type="ChEBI" id="CHEBI:57692"/>
    </cofactor>
</comment>
<evidence type="ECO:0000256" key="9">
    <source>
        <dbReference type="ARBA" id="ARBA00022857"/>
    </source>
</evidence>
<evidence type="ECO:0000256" key="8">
    <source>
        <dbReference type="ARBA" id="ARBA00022827"/>
    </source>
</evidence>
<evidence type="ECO:0000256" key="3">
    <source>
        <dbReference type="ARBA" id="ARBA00012872"/>
    </source>
</evidence>
<dbReference type="Gene3D" id="3.40.50.80">
    <property type="entry name" value="Nucleotide-binding domain of ferredoxin-NADP reductase (FNR) module"/>
    <property type="match status" value="1"/>
</dbReference>
<evidence type="ECO:0000256" key="12">
    <source>
        <dbReference type="ARBA" id="ARBA00030000"/>
    </source>
</evidence>
<dbReference type="CDD" id="cd06195">
    <property type="entry name" value="FNR1"/>
    <property type="match status" value="1"/>
</dbReference>
<keyword evidence="6" id="KW-0285">Flavoprotein</keyword>
<dbReference type="PROSITE" id="PS51384">
    <property type="entry name" value="FAD_FR"/>
    <property type="match status" value="1"/>
</dbReference>
<dbReference type="InterPro" id="IPR017938">
    <property type="entry name" value="Riboflavin_synthase-like_b-brl"/>
</dbReference>
<dbReference type="SUPFAM" id="SSF63380">
    <property type="entry name" value="Riboflavin synthase domain-like"/>
    <property type="match status" value="1"/>
</dbReference>
<dbReference type="EC" id="1.19.1.1" evidence="3"/>
<evidence type="ECO:0000256" key="10">
    <source>
        <dbReference type="ARBA" id="ARBA00023002"/>
    </source>
</evidence>
<feature type="domain" description="FAD-binding FR-type" evidence="16">
    <location>
        <begin position="2"/>
        <end position="127"/>
    </location>
</feature>
<comment type="catalytic activity">
    <reaction evidence="15">
        <text>2 reduced [2Fe-2S]-[ferredoxin] + NADP(+) + H(+) = 2 oxidized [2Fe-2S]-[ferredoxin] + NADPH</text>
        <dbReference type="Rhea" id="RHEA:20125"/>
        <dbReference type="Rhea" id="RHEA-COMP:10000"/>
        <dbReference type="Rhea" id="RHEA-COMP:10001"/>
        <dbReference type="ChEBI" id="CHEBI:15378"/>
        <dbReference type="ChEBI" id="CHEBI:33737"/>
        <dbReference type="ChEBI" id="CHEBI:33738"/>
        <dbReference type="ChEBI" id="CHEBI:57783"/>
        <dbReference type="ChEBI" id="CHEBI:58349"/>
        <dbReference type="EC" id="1.18.1.2"/>
    </reaction>
</comment>
<dbReference type="InterPro" id="IPR017927">
    <property type="entry name" value="FAD-bd_FR_type"/>
</dbReference>
<keyword evidence="8" id="KW-0274">FAD</keyword>
<dbReference type="OrthoDB" id="9784483at2"/>
<dbReference type="AlphaFoldDB" id="A0A451CXV3"/>
<evidence type="ECO:0000256" key="14">
    <source>
        <dbReference type="ARBA" id="ARBA00047271"/>
    </source>
</evidence>
<dbReference type="InterPro" id="IPR001433">
    <property type="entry name" value="OxRdtase_FAD/NAD-bd"/>
</dbReference>
<evidence type="ECO:0000256" key="7">
    <source>
        <dbReference type="ARBA" id="ARBA00022741"/>
    </source>
</evidence>
<evidence type="ECO:0000256" key="5">
    <source>
        <dbReference type="ARBA" id="ARBA00020327"/>
    </source>
</evidence>
<dbReference type="InterPro" id="IPR033892">
    <property type="entry name" value="FNR_bac"/>
</dbReference>
<gene>
    <name evidence="17" type="primary">fpr</name>
    <name evidence="17" type="ORF">BUCISPPS3390_391</name>
</gene>
<evidence type="ECO:0000256" key="11">
    <source>
        <dbReference type="ARBA" id="ARBA00029856"/>
    </source>
</evidence>
<dbReference type="PANTHER" id="PTHR47878:SF1">
    <property type="entry name" value="FLAVODOXIN_FERREDOXIN--NADP REDUCTASE"/>
    <property type="match status" value="1"/>
</dbReference>
<dbReference type="SUPFAM" id="SSF52343">
    <property type="entry name" value="Ferredoxin reductase-like, C-terminal NADP-linked domain"/>
    <property type="match status" value="1"/>
</dbReference>
<evidence type="ECO:0000256" key="2">
    <source>
        <dbReference type="ARBA" id="ARBA00008312"/>
    </source>
</evidence>
<evidence type="ECO:0000256" key="1">
    <source>
        <dbReference type="ARBA" id="ARBA00001974"/>
    </source>
</evidence>
<evidence type="ECO:0000313" key="18">
    <source>
        <dbReference type="Proteomes" id="UP000294466"/>
    </source>
</evidence>
<dbReference type="EMBL" id="LR217692">
    <property type="protein sequence ID" value="VFP77965.1"/>
    <property type="molecule type" value="Genomic_DNA"/>
</dbReference>
<evidence type="ECO:0000256" key="6">
    <source>
        <dbReference type="ARBA" id="ARBA00022630"/>
    </source>
</evidence>
<comment type="catalytic activity">
    <reaction evidence="14">
        <text>reduced [flavodoxin] + NADP(+) = oxidized [flavodoxin] + NADPH + 2 H(+)</text>
        <dbReference type="Rhea" id="RHEA:50756"/>
        <dbReference type="Rhea" id="RHEA-COMP:10622"/>
        <dbReference type="Rhea" id="RHEA-COMP:10623"/>
        <dbReference type="ChEBI" id="CHEBI:15378"/>
        <dbReference type="ChEBI" id="CHEBI:57618"/>
        <dbReference type="ChEBI" id="CHEBI:57783"/>
        <dbReference type="ChEBI" id="CHEBI:58210"/>
        <dbReference type="ChEBI" id="CHEBI:58349"/>
        <dbReference type="EC" id="1.19.1.1"/>
    </reaction>
</comment>
<dbReference type="GO" id="GO:0042167">
    <property type="term" value="P:heme catabolic process"/>
    <property type="evidence" value="ECO:0007669"/>
    <property type="project" value="TreeGrafter"/>
</dbReference>
<evidence type="ECO:0000256" key="4">
    <source>
        <dbReference type="ARBA" id="ARBA00013223"/>
    </source>
</evidence>
<name>A0A451CXV3_9GAMM</name>
<protein>
    <recommendedName>
        <fullName evidence="5">Flavodoxin/ferredoxin--NADP reductase</fullName>
        <ecNumber evidence="4">1.18.1.2</ecNumber>
        <ecNumber evidence="3">1.19.1.1</ecNumber>
    </recommendedName>
    <alternativeName>
        <fullName evidence="13">Ferredoxin (flavodoxin):NADP(+) oxidoreductase</fullName>
    </alternativeName>
    <alternativeName>
        <fullName evidence="11">Ferredoxin--NADP reductase</fullName>
    </alternativeName>
    <alternativeName>
        <fullName evidence="12">Flavodoxin--NADP reductase</fullName>
    </alternativeName>
</protein>
<dbReference type="InterPro" id="IPR051930">
    <property type="entry name" value="FNR_type-1"/>
</dbReference>
<sequence length="248" mass="29513">MNQWLNVKIIKLKKWKNNLFSLIIRAPINSFKAGQFTKLSYINKNNQRIQRAYSFLNPPSDQNLEFYILLIKKGKLTPYLYDIYNYEIFIAKNSFGFFTVEELPKKENIWMMATGTALGPYCSILQQENILKKFKKIILIYAVKYSIDLNYLNIFNKIQKKYNNKIIIQIILSREKNKKYLFGRIPDLIHSGKLEQCVQEPLNKKKSHIMLCGNPNMIKDTQKILFSLKKMKKHFRRKPGHITSENYW</sequence>